<dbReference type="Pfam" id="PF00551">
    <property type="entry name" value="Formyl_trans_N"/>
    <property type="match status" value="1"/>
</dbReference>
<dbReference type="EC" id="2.1.2.2" evidence="4"/>
<dbReference type="InterPro" id="IPR004607">
    <property type="entry name" value="GART"/>
</dbReference>
<feature type="binding site" evidence="4">
    <location>
        <position position="72"/>
    </location>
    <ligand>
        <name>(6R)-10-formyltetrahydrofolate</name>
        <dbReference type="ChEBI" id="CHEBI:195366"/>
    </ligand>
</feature>
<evidence type="ECO:0000256" key="1">
    <source>
        <dbReference type="ARBA" id="ARBA00005054"/>
    </source>
</evidence>
<keyword evidence="2 4" id="KW-0808">Transferase</keyword>
<dbReference type="Proteomes" id="UP000011563">
    <property type="component" value="Chromosome"/>
</dbReference>
<dbReference type="AlphaFoldDB" id="M1LB28"/>
<evidence type="ECO:0000256" key="4">
    <source>
        <dbReference type="HAMAP-Rule" id="MF_01930"/>
    </source>
</evidence>
<dbReference type="HOGENOM" id="CLU_038395_1_1_4"/>
<feature type="binding site" evidence="4">
    <location>
        <position position="114"/>
    </location>
    <ligand>
        <name>(6R)-10-formyltetrahydrofolate</name>
        <dbReference type="ChEBI" id="CHEBI:195366"/>
    </ligand>
</feature>
<feature type="binding site" evidence="4">
    <location>
        <begin position="97"/>
        <end position="100"/>
    </location>
    <ligand>
        <name>(6R)-10-formyltetrahydrofolate</name>
        <dbReference type="ChEBI" id="CHEBI:195366"/>
    </ligand>
</feature>
<comment type="function">
    <text evidence="4">Catalyzes the transfer of a formyl group from 10-formyltetrahydrofolate to 5-phospho-ribosyl-glycinamide (GAR), producing 5-phospho-ribosyl-N-formylglycinamide (FGAR) and tetrahydrofolate.</text>
</comment>
<dbReference type="PANTHER" id="PTHR43369:SF2">
    <property type="entry name" value="PHOSPHORIBOSYLGLYCINAMIDE FORMYLTRANSFERASE"/>
    <property type="match status" value="1"/>
</dbReference>
<keyword evidence="3 4" id="KW-0658">Purine biosynthesis</keyword>
<dbReference type="SUPFAM" id="SSF53328">
    <property type="entry name" value="Formyltransferase"/>
    <property type="match status" value="1"/>
</dbReference>
<comment type="pathway">
    <text evidence="1 4">Purine metabolism; IMP biosynthesis via de novo pathway; N(2)-formyl-N(1)-(5-phospho-D-ribosyl)glycinamide from N(1)-(5-phospho-D-ribosyl)glycinamide (10-formyl THF route): step 1/1.</text>
</comment>
<feature type="site" description="Raises pKa of active site His" evidence="4">
    <location>
        <position position="152"/>
    </location>
</feature>
<evidence type="ECO:0000259" key="5">
    <source>
        <dbReference type="Pfam" id="PF00551"/>
    </source>
</evidence>
<name>M1LB28_9PROT</name>
<dbReference type="CDD" id="cd08645">
    <property type="entry name" value="FMT_core_GART"/>
    <property type="match status" value="1"/>
</dbReference>
<dbReference type="KEGG" id="kbt:BCUE_0468"/>
<dbReference type="PATRIC" id="fig|1208922.3.peg.220"/>
<keyword evidence="7" id="KW-1185">Reference proteome</keyword>
<dbReference type="RefSeq" id="WP_015237919.1">
    <property type="nucleotide sequence ID" value="NC_020285.1"/>
</dbReference>
<dbReference type="UniPathway" id="UPA00074">
    <property type="reaction ID" value="UER00126"/>
</dbReference>
<dbReference type="InterPro" id="IPR002376">
    <property type="entry name" value="Formyl_transf_N"/>
</dbReference>
<accession>M1LB28</accession>
<protein>
    <recommendedName>
        <fullName evidence="4">Phosphoribosylglycinamide formyltransferase</fullName>
        <ecNumber evidence="4">2.1.2.2</ecNumber>
    </recommendedName>
    <alternativeName>
        <fullName evidence="4">5'-phosphoribosylglycinamide transformylase</fullName>
    </alternativeName>
    <alternativeName>
        <fullName evidence="4">GAR transformylase</fullName>
        <shortName evidence="4">GART</shortName>
    </alternativeName>
</protein>
<proteinExistence type="inferred from homology"/>
<dbReference type="GO" id="GO:0005829">
    <property type="term" value="C:cytosol"/>
    <property type="evidence" value="ECO:0007669"/>
    <property type="project" value="TreeGrafter"/>
</dbReference>
<evidence type="ECO:0000256" key="3">
    <source>
        <dbReference type="ARBA" id="ARBA00022755"/>
    </source>
</evidence>
<dbReference type="NCBIfam" id="TIGR00639">
    <property type="entry name" value="PurN"/>
    <property type="match status" value="1"/>
</dbReference>
<gene>
    <name evidence="4" type="primary">purN</name>
    <name evidence="6" type="ORF">BCUE_0468</name>
</gene>
<dbReference type="PANTHER" id="PTHR43369">
    <property type="entry name" value="PHOSPHORIBOSYLGLYCINAMIDE FORMYLTRANSFERASE"/>
    <property type="match status" value="1"/>
</dbReference>
<feature type="binding site" evidence="4">
    <location>
        <begin position="19"/>
        <end position="21"/>
    </location>
    <ligand>
        <name>N(1)-(5-phospho-beta-D-ribosyl)glycinamide</name>
        <dbReference type="ChEBI" id="CHEBI:143788"/>
    </ligand>
</feature>
<dbReference type="EMBL" id="CP003807">
    <property type="protein sequence ID" value="AGF49668.1"/>
    <property type="molecule type" value="Genomic_DNA"/>
</dbReference>
<feature type="domain" description="Formyl transferase N-terminal" evidence="5">
    <location>
        <begin position="10"/>
        <end position="188"/>
    </location>
</feature>
<dbReference type="HAMAP" id="MF_01930">
    <property type="entry name" value="PurN"/>
    <property type="match status" value="1"/>
</dbReference>
<comment type="catalytic activity">
    <reaction evidence="4">
        <text>N(1)-(5-phospho-beta-D-ribosyl)glycinamide + (6R)-10-formyltetrahydrofolate = N(2)-formyl-N(1)-(5-phospho-beta-D-ribosyl)glycinamide + (6S)-5,6,7,8-tetrahydrofolate + H(+)</text>
        <dbReference type="Rhea" id="RHEA:15053"/>
        <dbReference type="ChEBI" id="CHEBI:15378"/>
        <dbReference type="ChEBI" id="CHEBI:57453"/>
        <dbReference type="ChEBI" id="CHEBI:143788"/>
        <dbReference type="ChEBI" id="CHEBI:147286"/>
        <dbReference type="ChEBI" id="CHEBI:195366"/>
        <dbReference type="EC" id="2.1.2.2"/>
    </reaction>
</comment>
<dbReference type="GO" id="GO:0006189">
    <property type="term" value="P:'de novo' IMP biosynthetic process"/>
    <property type="evidence" value="ECO:0007669"/>
    <property type="project" value="UniProtKB-UniRule"/>
</dbReference>
<evidence type="ECO:0000313" key="7">
    <source>
        <dbReference type="Proteomes" id="UP000011563"/>
    </source>
</evidence>
<sequence>MTKYSNKKCRFVILISGRGSNMQELIKTCNSDNWPAEISAVISNNPKAAGLDWANNNYINSTYLDSSKYSNRDDFDRDLSIEIDKYSPDYILLAGFMRILGCSFVRKYYGKLINIHPSLLPAFPGLDTHGRAISSGVRIHGCTVHFVSPELDSGPIIAQGYVNVFSKDTVEILSERVLEIEHKVFPSVAHWLTLNEVILDKDDKVSILNNHNGLFYL</sequence>
<comment type="similarity">
    <text evidence="4">Belongs to the GART family.</text>
</comment>
<evidence type="ECO:0000256" key="2">
    <source>
        <dbReference type="ARBA" id="ARBA00022679"/>
    </source>
</evidence>
<evidence type="ECO:0000313" key="6">
    <source>
        <dbReference type="EMBL" id="AGF49668.1"/>
    </source>
</evidence>
<feature type="active site" description="Proton donor" evidence="4">
    <location>
        <position position="116"/>
    </location>
</feature>
<organism evidence="6 7">
    <name type="scientific">Candidatus Kinetoplastidibacterium blastocrithidiae TCC012E</name>
    <dbReference type="NCBI Taxonomy" id="1208922"/>
    <lineage>
        <taxon>Bacteria</taxon>
        <taxon>Pseudomonadati</taxon>
        <taxon>Pseudomonadota</taxon>
        <taxon>Betaproteobacteria</taxon>
        <taxon>Candidatus Kinetoplastidibacterium</taxon>
    </lineage>
</organism>
<dbReference type="GO" id="GO:0004644">
    <property type="term" value="F:phosphoribosylglycinamide formyltransferase activity"/>
    <property type="evidence" value="ECO:0007669"/>
    <property type="project" value="UniProtKB-UniRule"/>
</dbReference>
<dbReference type="InterPro" id="IPR036477">
    <property type="entry name" value="Formyl_transf_N_sf"/>
</dbReference>
<reference evidence="6 7" key="1">
    <citation type="journal article" date="2013" name="Genome Biol. Evol.">
        <title>Genome evolution and phylogenomic analysis of candidatus kinetoplastibacterium, the betaproteobacterial endosymbionts of strigomonas and angomonas.</title>
        <authorList>
            <person name="Alves J.M."/>
            <person name="Serrano M.G."/>
            <person name="Maia da Silva F."/>
            <person name="Voegtly L.J."/>
            <person name="Matveyev A.V."/>
            <person name="Teixeira M.M."/>
            <person name="Camargo E.P."/>
            <person name="Buck G.A."/>
        </authorList>
    </citation>
    <scope>NUCLEOTIDE SEQUENCE [LARGE SCALE GENOMIC DNA]</scope>
    <source>
        <strain evidence="6 7">TCC012E</strain>
    </source>
</reference>
<dbReference type="Gene3D" id="3.40.50.170">
    <property type="entry name" value="Formyl transferase, N-terminal domain"/>
    <property type="match status" value="1"/>
</dbReference>